<evidence type="ECO:0000256" key="1">
    <source>
        <dbReference type="SAM" id="SignalP"/>
    </source>
</evidence>
<proteinExistence type="predicted"/>
<feature type="signal peptide" evidence="1">
    <location>
        <begin position="1"/>
        <end position="25"/>
    </location>
</feature>
<dbReference type="EMBL" id="JBHSVR010000001">
    <property type="protein sequence ID" value="MFC6633788.1"/>
    <property type="molecule type" value="Genomic_DNA"/>
</dbReference>
<gene>
    <name evidence="2" type="ORF">ACFQBM_10865</name>
</gene>
<keyword evidence="1" id="KW-0732">Signal</keyword>
<organism evidence="2 3">
    <name type="scientific">Microbulbifer taiwanensis</name>
    <dbReference type="NCBI Taxonomy" id="986746"/>
    <lineage>
        <taxon>Bacteria</taxon>
        <taxon>Pseudomonadati</taxon>
        <taxon>Pseudomonadota</taxon>
        <taxon>Gammaproteobacteria</taxon>
        <taxon>Cellvibrionales</taxon>
        <taxon>Microbulbiferaceae</taxon>
        <taxon>Microbulbifer</taxon>
    </lineage>
</organism>
<name>A0ABW1YN07_9GAMM</name>
<keyword evidence="3" id="KW-1185">Reference proteome</keyword>
<evidence type="ECO:0000313" key="2">
    <source>
        <dbReference type="EMBL" id="MFC6633788.1"/>
    </source>
</evidence>
<dbReference type="RefSeq" id="WP_193190708.1">
    <property type="nucleotide sequence ID" value="NZ_JACZFR010000014.1"/>
</dbReference>
<evidence type="ECO:0000313" key="3">
    <source>
        <dbReference type="Proteomes" id="UP001596425"/>
    </source>
</evidence>
<protein>
    <submittedName>
        <fullName evidence="2">Uncharacterized protein</fullName>
    </submittedName>
</protein>
<reference evidence="3" key="1">
    <citation type="journal article" date="2019" name="Int. J. Syst. Evol. Microbiol.">
        <title>The Global Catalogue of Microorganisms (GCM) 10K type strain sequencing project: providing services to taxonomists for standard genome sequencing and annotation.</title>
        <authorList>
            <consortium name="The Broad Institute Genomics Platform"/>
            <consortium name="The Broad Institute Genome Sequencing Center for Infectious Disease"/>
            <person name="Wu L."/>
            <person name="Ma J."/>
        </authorList>
    </citation>
    <scope>NUCLEOTIDE SEQUENCE [LARGE SCALE GENOMIC DNA]</scope>
    <source>
        <strain evidence="3">CGMCC 1.13718</strain>
    </source>
</reference>
<dbReference type="Proteomes" id="UP001596425">
    <property type="component" value="Unassembled WGS sequence"/>
</dbReference>
<comment type="caution">
    <text evidence="2">The sequence shown here is derived from an EMBL/GenBank/DDBJ whole genome shotgun (WGS) entry which is preliminary data.</text>
</comment>
<feature type="chain" id="PRO_5046911455" evidence="1">
    <location>
        <begin position="26"/>
        <end position="228"/>
    </location>
</feature>
<accession>A0ABW1YN07</accession>
<sequence length="228" mass="25129">MHYPSPGRLIQIGLLFLCFNSSASAQGGFLGIGGDEQTPSLTLAPAQIAVDVPTPVHGNNLALLLAQAGSGNSLSALKEKAAQKFSDQLRRELHRRLEEFFADEEVPLLREGGLLTLHSFVDITVSKQLSDLKNSDRYELERGSLGLAGEFRYQLQNAAGQPLRERRIDIGELRVRENYRVKTPHDGGEVEDSTDEAITEALAEVVKRLQDRIEDQLEADTLRELAAL</sequence>